<protein>
    <recommendedName>
        <fullName evidence="1">EF-hand domain-containing protein</fullName>
    </recommendedName>
</protein>
<dbReference type="PROSITE" id="PS50222">
    <property type="entry name" value="EF_HAND_2"/>
    <property type="match status" value="1"/>
</dbReference>
<dbReference type="InterPro" id="IPR002048">
    <property type="entry name" value="EF_hand_dom"/>
</dbReference>
<evidence type="ECO:0000313" key="2">
    <source>
        <dbReference type="EMBL" id="CAD8831958.1"/>
    </source>
</evidence>
<reference evidence="2" key="1">
    <citation type="submission" date="2021-01" db="EMBL/GenBank/DDBJ databases">
        <authorList>
            <person name="Corre E."/>
            <person name="Pelletier E."/>
            <person name="Niang G."/>
            <person name="Scheremetjew M."/>
            <person name="Finn R."/>
            <person name="Kale V."/>
            <person name="Holt S."/>
            <person name="Cochrane G."/>
            <person name="Meng A."/>
            <person name="Brown T."/>
            <person name="Cohen L."/>
        </authorList>
    </citation>
    <scope>NUCLEOTIDE SEQUENCE</scope>
</reference>
<organism evidence="2">
    <name type="scientific">Noctiluca scintillans</name>
    <name type="common">Sea sparkle</name>
    <name type="synonym">Red tide dinoflagellate</name>
    <dbReference type="NCBI Taxonomy" id="2966"/>
    <lineage>
        <taxon>Eukaryota</taxon>
        <taxon>Sar</taxon>
        <taxon>Alveolata</taxon>
        <taxon>Dinophyceae</taxon>
        <taxon>Noctilucales</taxon>
        <taxon>Noctilucaceae</taxon>
        <taxon>Noctiluca</taxon>
    </lineage>
</organism>
<dbReference type="AlphaFoldDB" id="A0A7S0ZTK7"/>
<sequence length="361" mass="38466">MDVFSIIDRNNDGVITRSELAAAFSNPAPSRQPAPVHTMPMQYVSSPVRSMGEQFVESVQYAAPAPVVQVASSAGAVHHMPMATREPAVQHMVNVEPVRHFAAPSPVRQSAPVGDSVLSYQPVSSVMYPTSQQLVEQRPSYVRAPVEYVASAPTVMEYVSHTPPAQCAPHAHVDQFQGYTAMEPQVQHLAPAPAQYVGQSPGSQPYFGGSSPHVTMAHAASPVMPRYQEFEPVTTYVESPMAHQGLMTGAQSVQYASPPQSVYSPFAPVQSYAQAPTYQQMAPQVTSYASPGMMYDVPQTTAITVEFNIPGIGGSSMVSSPGTWLGGGDVQPVATTAITLPQYGGEPVITTSGASPMYTMH</sequence>
<proteinExistence type="predicted"/>
<evidence type="ECO:0000259" key="1">
    <source>
        <dbReference type="PROSITE" id="PS50222"/>
    </source>
</evidence>
<dbReference type="InterPro" id="IPR018247">
    <property type="entry name" value="EF_Hand_1_Ca_BS"/>
</dbReference>
<name>A0A7S0ZTK7_NOCSC</name>
<dbReference type="PROSITE" id="PS00018">
    <property type="entry name" value="EF_HAND_1"/>
    <property type="match status" value="1"/>
</dbReference>
<dbReference type="GO" id="GO:0005509">
    <property type="term" value="F:calcium ion binding"/>
    <property type="evidence" value="ECO:0007669"/>
    <property type="project" value="InterPro"/>
</dbReference>
<accession>A0A7S0ZTK7</accession>
<feature type="domain" description="EF-hand" evidence="1">
    <location>
        <begin position="1"/>
        <end position="30"/>
    </location>
</feature>
<dbReference type="EMBL" id="HBFQ01009011">
    <property type="protein sequence ID" value="CAD8831958.1"/>
    <property type="molecule type" value="Transcribed_RNA"/>
</dbReference>
<gene>
    <name evidence="2" type="ORF">NSCI0253_LOCUS6305</name>
</gene>